<dbReference type="Gene3D" id="1.10.287.110">
    <property type="entry name" value="DnaJ domain"/>
    <property type="match status" value="1"/>
</dbReference>
<reference evidence="3 4" key="1">
    <citation type="submission" date="2024-09" db="EMBL/GenBank/DDBJ databases">
        <title>Rethinking Asexuality: The Enigmatic Case of Functional Sexual Genes in Lepraria (Stereocaulaceae).</title>
        <authorList>
            <person name="Doellman M."/>
            <person name="Sun Y."/>
            <person name="Barcenas-Pena A."/>
            <person name="Lumbsch H.T."/>
            <person name="Grewe F."/>
        </authorList>
    </citation>
    <scope>NUCLEOTIDE SEQUENCE [LARGE SCALE GENOMIC DNA]</scope>
    <source>
        <strain evidence="3 4">Grewe 0041</strain>
    </source>
</reference>
<dbReference type="PRINTS" id="PR00625">
    <property type="entry name" value="JDOMAIN"/>
</dbReference>
<gene>
    <name evidence="3" type="ORF">ABVK25_000407</name>
</gene>
<evidence type="ECO:0000259" key="2">
    <source>
        <dbReference type="PROSITE" id="PS50076"/>
    </source>
</evidence>
<feature type="compositionally biased region" description="Gly residues" evidence="1">
    <location>
        <begin position="166"/>
        <end position="183"/>
    </location>
</feature>
<dbReference type="CDD" id="cd06257">
    <property type="entry name" value="DnaJ"/>
    <property type="match status" value="1"/>
</dbReference>
<evidence type="ECO:0000256" key="1">
    <source>
        <dbReference type="SAM" id="MobiDB-lite"/>
    </source>
</evidence>
<sequence length="260" mass="28942">MPLHPYPSLALLHPRPILRHALQFHSTSAWRAEIANHYETLGLEPSASPGEIKKQFYSLSNAHHPDHNLNDPEASSRFVKISEAYAILGSPQKRSRYDQDIQRAQAGPSRPTPRGSHSSSSTPFGSRPASGLSRRRTQFKGPPPSFYRSGGWGSHREKRQSQANGAGAGSTGESTGGGYGFGQGQVDWSVPHFDREGHHRTQEQQDLRRQRRMQEESVEHYEGASVLLKFTLITAVVTFAFSIPTMFETSGRRPKQKDDS</sequence>
<dbReference type="EMBL" id="JBHFEH010000001">
    <property type="protein sequence ID" value="KAL2059115.1"/>
    <property type="molecule type" value="Genomic_DNA"/>
</dbReference>
<feature type="compositionally biased region" description="Low complexity" evidence="1">
    <location>
        <begin position="107"/>
        <end position="130"/>
    </location>
</feature>
<feature type="region of interest" description="Disordered" evidence="1">
    <location>
        <begin position="90"/>
        <end position="191"/>
    </location>
</feature>
<dbReference type="PROSITE" id="PS50076">
    <property type="entry name" value="DNAJ_2"/>
    <property type="match status" value="1"/>
</dbReference>
<keyword evidence="4" id="KW-1185">Reference proteome</keyword>
<dbReference type="PANTHER" id="PTHR44873">
    <property type="entry name" value="DNAJ HOMOLOG SUBFAMILY C MEMBER 30, MITOCHONDRIAL"/>
    <property type="match status" value="1"/>
</dbReference>
<dbReference type="SMART" id="SM00271">
    <property type="entry name" value="DnaJ"/>
    <property type="match status" value="1"/>
</dbReference>
<proteinExistence type="predicted"/>
<dbReference type="Pfam" id="PF00226">
    <property type="entry name" value="DnaJ"/>
    <property type="match status" value="1"/>
</dbReference>
<protein>
    <recommendedName>
        <fullName evidence="2">J domain-containing protein</fullName>
    </recommendedName>
</protein>
<dbReference type="PANTHER" id="PTHR44873:SF1">
    <property type="entry name" value="DNAJ HOMOLOG SUBFAMILY C MEMBER 30, MITOCHONDRIAL"/>
    <property type="match status" value="1"/>
</dbReference>
<dbReference type="InterPro" id="IPR036869">
    <property type="entry name" value="J_dom_sf"/>
</dbReference>
<evidence type="ECO:0000313" key="3">
    <source>
        <dbReference type="EMBL" id="KAL2059115.1"/>
    </source>
</evidence>
<feature type="domain" description="J" evidence="2">
    <location>
        <begin position="36"/>
        <end position="101"/>
    </location>
</feature>
<evidence type="ECO:0000313" key="4">
    <source>
        <dbReference type="Proteomes" id="UP001590951"/>
    </source>
</evidence>
<dbReference type="SUPFAM" id="SSF46565">
    <property type="entry name" value="Chaperone J-domain"/>
    <property type="match status" value="1"/>
</dbReference>
<name>A0ABR4BN26_9LECA</name>
<dbReference type="InterPro" id="IPR053025">
    <property type="entry name" value="Mito_ATP_Synthase-Asso"/>
</dbReference>
<accession>A0ABR4BN26</accession>
<dbReference type="InterPro" id="IPR001623">
    <property type="entry name" value="DnaJ_domain"/>
</dbReference>
<dbReference type="Proteomes" id="UP001590951">
    <property type="component" value="Unassembled WGS sequence"/>
</dbReference>
<comment type="caution">
    <text evidence="3">The sequence shown here is derived from an EMBL/GenBank/DDBJ whole genome shotgun (WGS) entry which is preliminary data.</text>
</comment>
<organism evidence="3 4">
    <name type="scientific">Lepraria finkii</name>
    <dbReference type="NCBI Taxonomy" id="1340010"/>
    <lineage>
        <taxon>Eukaryota</taxon>
        <taxon>Fungi</taxon>
        <taxon>Dikarya</taxon>
        <taxon>Ascomycota</taxon>
        <taxon>Pezizomycotina</taxon>
        <taxon>Lecanoromycetes</taxon>
        <taxon>OSLEUM clade</taxon>
        <taxon>Lecanoromycetidae</taxon>
        <taxon>Lecanorales</taxon>
        <taxon>Lecanorineae</taxon>
        <taxon>Stereocaulaceae</taxon>
        <taxon>Lepraria</taxon>
    </lineage>
</organism>